<dbReference type="GO" id="GO:0005737">
    <property type="term" value="C:cytoplasm"/>
    <property type="evidence" value="ECO:0007669"/>
    <property type="project" value="TreeGrafter"/>
</dbReference>
<dbReference type="GO" id="GO:0017101">
    <property type="term" value="C:aminoacyl-tRNA synthetase multienzyme complex"/>
    <property type="evidence" value="ECO:0007669"/>
    <property type="project" value="InterPro"/>
</dbReference>
<gene>
    <name evidence="2" type="ORF">ACAOBT_LOCUS16124</name>
</gene>
<dbReference type="InterPro" id="IPR036282">
    <property type="entry name" value="Glutathione-S-Trfase_C_sf"/>
</dbReference>
<feature type="domain" description="GST C-terminal" evidence="1">
    <location>
        <begin position="18"/>
        <end position="155"/>
    </location>
</feature>
<dbReference type="GO" id="GO:0005634">
    <property type="term" value="C:nucleus"/>
    <property type="evidence" value="ECO:0007669"/>
    <property type="project" value="TreeGrafter"/>
</dbReference>
<dbReference type="PANTHER" id="PTHR44490:SF1">
    <property type="entry name" value="EUKARYOTIC TRANSLATION ELONGATION FACTOR 1 EPSILON-1"/>
    <property type="match status" value="1"/>
</dbReference>
<name>A0A9P0PHP2_ACAOB</name>
<protein>
    <recommendedName>
        <fullName evidence="1">GST C-terminal domain-containing protein</fullName>
    </recommendedName>
</protein>
<reference evidence="2" key="1">
    <citation type="submission" date="2022-03" db="EMBL/GenBank/DDBJ databases">
        <authorList>
            <person name="Sayadi A."/>
        </authorList>
    </citation>
    <scope>NUCLEOTIDE SEQUENCE</scope>
</reference>
<dbReference type="EMBL" id="CAKOFQ010006958">
    <property type="protein sequence ID" value="CAH1984495.1"/>
    <property type="molecule type" value="Genomic_DNA"/>
</dbReference>
<accession>A0A9P0PHP2</accession>
<dbReference type="Pfam" id="PF21972">
    <property type="entry name" value="Arc1p_N_like"/>
    <property type="match status" value="1"/>
</dbReference>
<dbReference type="GO" id="GO:0043517">
    <property type="term" value="P:positive regulation of DNA damage response, signal transduction by p53 class mediator"/>
    <property type="evidence" value="ECO:0007669"/>
    <property type="project" value="InterPro"/>
</dbReference>
<sequence length="164" mass="18560">MVVPPHQYLKPVGSLLKVPLDKSNIINNCSVTSSIIKTVEKSQPTLGPLDNIETSKMQQWIEYSIVYAANIDCSQDSHTILKELDDTLSITTYLIASRPTIADVLLYHVLVNILASLGNSDKESYMNVCRWFDNIQQNKLFRQSNKLVNFTINYLSRIANIKVD</sequence>
<dbReference type="InterPro" id="IPR053836">
    <property type="entry name" value="Arc1-like_N"/>
</dbReference>
<dbReference type="SUPFAM" id="SSF47616">
    <property type="entry name" value="GST C-terminal domain-like"/>
    <property type="match status" value="1"/>
</dbReference>
<dbReference type="InterPro" id="IPR010987">
    <property type="entry name" value="Glutathione-S-Trfase_C-like"/>
</dbReference>
<organism evidence="2 3">
    <name type="scientific">Acanthoscelides obtectus</name>
    <name type="common">Bean weevil</name>
    <name type="synonym">Bruchus obtectus</name>
    <dbReference type="NCBI Taxonomy" id="200917"/>
    <lineage>
        <taxon>Eukaryota</taxon>
        <taxon>Metazoa</taxon>
        <taxon>Ecdysozoa</taxon>
        <taxon>Arthropoda</taxon>
        <taxon>Hexapoda</taxon>
        <taxon>Insecta</taxon>
        <taxon>Pterygota</taxon>
        <taxon>Neoptera</taxon>
        <taxon>Endopterygota</taxon>
        <taxon>Coleoptera</taxon>
        <taxon>Polyphaga</taxon>
        <taxon>Cucujiformia</taxon>
        <taxon>Chrysomeloidea</taxon>
        <taxon>Chrysomelidae</taxon>
        <taxon>Bruchinae</taxon>
        <taxon>Bruchini</taxon>
        <taxon>Acanthoscelides</taxon>
    </lineage>
</organism>
<dbReference type="PROSITE" id="PS50405">
    <property type="entry name" value="GST_CTER"/>
    <property type="match status" value="1"/>
</dbReference>
<keyword evidence="3" id="KW-1185">Reference proteome</keyword>
<evidence type="ECO:0000313" key="3">
    <source>
        <dbReference type="Proteomes" id="UP001152888"/>
    </source>
</evidence>
<proteinExistence type="predicted"/>
<dbReference type="Proteomes" id="UP001152888">
    <property type="component" value="Unassembled WGS sequence"/>
</dbReference>
<dbReference type="OrthoDB" id="19141at2759"/>
<evidence type="ECO:0000313" key="2">
    <source>
        <dbReference type="EMBL" id="CAH1984495.1"/>
    </source>
</evidence>
<evidence type="ECO:0000259" key="1">
    <source>
        <dbReference type="PROSITE" id="PS50405"/>
    </source>
</evidence>
<dbReference type="Gene3D" id="1.20.1050.10">
    <property type="match status" value="1"/>
</dbReference>
<dbReference type="InterPro" id="IPR042450">
    <property type="entry name" value="EEF1E1"/>
</dbReference>
<dbReference type="AlphaFoldDB" id="A0A9P0PHP2"/>
<dbReference type="PANTHER" id="PTHR44490">
    <property type="entry name" value="EUKARYOTIC TRANSLATION ELONGATION FACTOR 1 EPSILON-1"/>
    <property type="match status" value="1"/>
</dbReference>
<comment type="caution">
    <text evidence="2">The sequence shown here is derived from an EMBL/GenBank/DDBJ whole genome shotgun (WGS) entry which is preliminary data.</text>
</comment>